<evidence type="ECO:0000313" key="5">
    <source>
        <dbReference type="Proteomes" id="UP000291343"/>
    </source>
</evidence>
<keyword evidence="5" id="KW-1185">Reference proteome</keyword>
<sequence length="372" mass="41177">MSPSQKAAAGVPLQKVVKELTDYAPLALAESWDNVGLLIEPYTARDVTSIMLTNDLTKPVMDECLEKNIDMIISYHPPIFVGKKRITNSNWKDQLISCCLENRIAVYSPHTTWDSVPGGLSDWLASAFGDRSEFESVNVLEPYSSFASPANHEFSLVVRVQFQSENYSTDYIKIRDDLTALGIAITPGTEKDQQEWYEYRGTCSKRVLSNVRSYLSSHSFPSGHVRYYEIYNRIPLPEPGTGGGRLLKLKKPMPIETAIDKMKSHLGVRHARIAYAVGANSNSLISSIALVPGSGAKPLSGVRADLYVTGEMLHHDVLAATHNNTSVLMTTHSDSERGFLTHFAQLLLTRLNQHGPVNVTVSAMDRDPIEVV</sequence>
<feature type="binding site" evidence="3">
    <location>
        <position position="114"/>
    </location>
    <ligand>
        <name>a divalent metal cation</name>
        <dbReference type="ChEBI" id="CHEBI:60240"/>
        <label>1</label>
    </ligand>
</feature>
<dbReference type="InterPro" id="IPR017221">
    <property type="entry name" value="DUF34/NIF3_bac"/>
</dbReference>
<comment type="similarity">
    <text evidence="1">Belongs to the GTP cyclohydrolase I type 2/NIF3 family.</text>
</comment>
<reference evidence="4 5" key="1">
    <citation type="journal article" date="2017" name="Gigascience">
        <title>Genome sequence of the small brown planthopper, Laodelphax striatellus.</title>
        <authorList>
            <person name="Zhu J."/>
            <person name="Jiang F."/>
            <person name="Wang X."/>
            <person name="Yang P."/>
            <person name="Bao Y."/>
            <person name="Zhao W."/>
            <person name="Wang W."/>
            <person name="Lu H."/>
            <person name="Wang Q."/>
            <person name="Cui N."/>
            <person name="Li J."/>
            <person name="Chen X."/>
            <person name="Luo L."/>
            <person name="Yu J."/>
            <person name="Kang L."/>
            <person name="Cui F."/>
        </authorList>
    </citation>
    <scope>NUCLEOTIDE SEQUENCE [LARGE SCALE GENOMIC DNA]</scope>
    <source>
        <strain evidence="4">Lst14</strain>
    </source>
</reference>
<proteinExistence type="inferred from homology"/>
<dbReference type="NCBIfam" id="TIGR00486">
    <property type="entry name" value="YbgI_SA1388"/>
    <property type="match status" value="1"/>
</dbReference>
<evidence type="ECO:0000256" key="2">
    <source>
        <dbReference type="ARBA" id="ARBA00019069"/>
    </source>
</evidence>
<dbReference type="OrthoDB" id="284782at2759"/>
<dbReference type="FunCoup" id="A0A482X4L8">
    <property type="interactions" value="1917"/>
</dbReference>
<evidence type="ECO:0000256" key="1">
    <source>
        <dbReference type="ARBA" id="ARBA00006964"/>
    </source>
</evidence>
<protein>
    <recommendedName>
        <fullName evidence="2">NIF3-like protein 1</fullName>
    </recommendedName>
</protein>
<feature type="binding site" evidence="3">
    <location>
        <position position="332"/>
    </location>
    <ligand>
        <name>a divalent metal cation</name>
        <dbReference type="ChEBI" id="CHEBI:60240"/>
        <label>1</label>
    </ligand>
</feature>
<dbReference type="EMBL" id="QKKF02018494">
    <property type="protein sequence ID" value="RZF40350.1"/>
    <property type="molecule type" value="Genomic_DNA"/>
</dbReference>
<keyword evidence="3" id="KW-0479">Metal-binding</keyword>
<feature type="binding site" evidence="3">
    <location>
        <position position="336"/>
    </location>
    <ligand>
        <name>a divalent metal cation</name>
        <dbReference type="ChEBI" id="CHEBI:60240"/>
        <label>1</label>
    </ligand>
</feature>
<gene>
    <name evidence="4" type="ORF">LSTR_LSTR008780</name>
</gene>
<dbReference type="GO" id="GO:0005739">
    <property type="term" value="C:mitochondrion"/>
    <property type="evidence" value="ECO:0007669"/>
    <property type="project" value="TreeGrafter"/>
</dbReference>
<dbReference type="GO" id="GO:0046872">
    <property type="term" value="F:metal ion binding"/>
    <property type="evidence" value="ECO:0007669"/>
    <property type="project" value="UniProtKB-KW"/>
</dbReference>
<dbReference type="InterPro" id="IPR002678">
    <property type="entry name" value="DUF34/NIF3"/>
</dbReference>
<dbReference type="InterPro" id="IPR036069">
    <property type="entry name" value="DUF34/NIF3_sf"/>
</dbReference>
<dbReference type="FunFam" id="3.40.1390.30:FF:000001">
    <property type="entry name" value="GTP cyclohydrolase 1 type 2"/>
    <property type="match status" value="1"/>
</dbReference>
<dbReference type="SMR" id="A0A482X4L8"/>
<name>A0A482X4L8_LAOST</name>
<dbReference type="Proteomes" id="UP000291343">
    <property type="component" value="Unassembled WGS sequence"/>
</dbReference>
<dbReference type="PIRSF" id="PIRSF037489">
    <property type="entry name" value="UCP037489_NIF3_YqfO"/>
    <property type="match status" value="1"/>
</dbReference>
<evidence type="ECO:0000256" key="3">
    <source>
        <dbReference type="PIRSR" id="PIRSR602678-1"/>
    </source>
</evidence>
<dbReference type="SUPFAM" id="SSF102705">
    <property type="entry name" value="NIF3 (NGG1p interacting factor 3)-like"/>
    <property type="match status" value="1"/>
</dbReference>
<dbReference type="Gene3D" id="3.40.1390.30">
    <property type="entry name" value="NIF3 (NGG1p interacting factor 3)-like"/>
    <property type="match status" value="2"/>
</dbReference>
<feature type="binding site" evidence="3">
    <location>
        <position position="76"/>
    </location>
    <ligand>
        <name>a divalent metal cation</name>
        <dbReference type="ChEBI" id="CHEBI:60240"/>
        <label>1</label>
    </ligand>
</feature>
<evidence type="ECO:0000313" key="4">
    <source>
        <dbReference type="EMBL" id="RZF40350.1"/>
    </source>
</evidence>
<dbReference type="Pfam" id="PF01784">
    <property type="entry name" value="DUF34_NIF3"/>
    <property type="match status" value="1"/>
</dbReference>
<dbReference type="STRING" id="195883.A0A482X4L8"/>
<dbReference type="PANTHER" id="PTHR13799">
    <property type="entry name" value="NGG1 INTERACTING FACTOR 3"/>
    <property type="match status" value="1"/>
</dbReference>
<dbReference type="InParanoid" id="A0A482X4L8"/>
<dbReference type="PANTHER" id="PTHR13799:SF13">
    <property type="entry name" value="NIF3-LIKE PROTEIN 1"/>
    <property type="match status" value="1"/>
</dbReference>
<comment type="caution">
    <text evidence="4">The sequence shown here is derived from an EMBL/GenBank/DDBJ whole genome shotgun (WGS) entry which is preliminary data.</text>
</comment>
<organism evidence="4 5">
    <name type="scientific">Laodelphax striatellus</name>
    <name type="common">Small brown planthopper</name>
    <name type="synonym">Delphax striatella</name>
    <dbReference type="NCBI Taxonomy" id="195883"/>
    <lineage>
        <taxon>Eukaryota</taxon>
        <taxon>Metazoa</taxon>
        <taxon>Ecdysozoa</taxon>
        <taxon>Arthropoda</taxon>
        <taxon>Hexapoda</taxon>
        <taxon>Insecta</taxon>
        <taxon>Pterygota</taxon>
        <taxon>Neoptera</taxon>
        <taxon>Paraneoptera</taxon>
        <taxon>Hemiptera</taxon>
        <taxon>Auchenorrhyncha</taxon>
        <taxon>Fulgoroidea</taxon>
        <taxon>Delphacidae</taxon>
        <taxon>Criomorphinae</taxon>
        <taxon>Laodelphax</taxon>
    </lineage>
</organism>
<dbReference type="AlphaFoldDB" id="A0A482X4L8"/>
<accession>A0A482X4L8</accession>